<dbReference type="GO" id="GO:0005886">
    <property type="term" value="C:plasma membrane"/>
    <property type="evidence" value="ECO:0007669"/>
    <property type="project" value="UniProtKB-SubCell"/>
</dbReference>
<dbReference type="STRING" id="39841.SAMN05660836_01360"/>
<protein>
    <recommendedName>
        <fullName evidence="1">Putative membrane protein insertion efficiency factor</fullName>
    </recommendedName>
</protein>
<evidence type="ECO:0000256" key="1">
    <source>
        <dbReference type="HAMAP-Rule" id="MF_00386"/>
    </source>
</evidence>
<gene>
    <name evidence="2" type="ORF">SAMN05660836_01360</name>
</gene>
<dbReference type="SMART" id="SM01234">
    <property type="entry name" value="Haemolytic"/>
    <property type="match status" value="1"/>
</dbReference>
<dbReference type="NCBIfam" id="TIGR00278">
    <property type="entry name" value="membrane protein insertion efficiency factor YidD"/>
    <property type="match status" value="1"/>
</dbReference>
<evidence type="ECO:0000313" key="3">
    <source>
        <dbReference type="Proteomes" id="UP000199611"/>
    </source>
</evidence>
<keyword evidence="1" id="KW-0472">Membrane</keyword>
<keyword evidence="1" id="KW-1003">Cell membrane</keyword>
<dbReference type="Pfam" id="PF01809">
    <property type="entry name" value="YidD"/>
    <property type="match status" value="1"/>
</dbReference>
<dbReference type="PANTHER" id="PTHR33383">
    <property type="entry name" value="MEMBRANE PROTEIN INSERTION EFFICIENCY FACTOR-RELATED"/>
    <property type="match status" value="1"/>
</dbReference>
<reference evidence="3" key="1">
    <citation type="submission" date="2016-10" db="EMBL/GenBank/DDBJ databases">
        <authorList>
            <person name="Varghese N."/>
            <person name="Submissions S."/>
        </authorList>
    </citation>
    <scope>NUCLEOTIDE SEQUENCE [LARGE SCALE GENOMIC DNA]</scope>
    <source>
        <strain evidence="3">DSM 9990</strain>
    </source>
</reference>
<evidence type="ECO:0000313" key="2">
    <source>
        <dbReference type="EMBL" id="SFM74819.1"/>
    </source>
</evidence>
<accession>A0A1I4TDL6</accession>
<organism evidence="2 3">
    <name type="scientific">Thermodesulforhabdus norvegica</name>
    <dbReference type="NCBI Taxonomy" id="39841"/>
    <lineage>
        <taxon>Bacteria</taxon>
        <taxon>Pseudomonadati</taxon>
        <taxon>Thermodesulfobacteriota</taxon>
        <taxon>Syntrophobacteria</taxon>
        <taxon>Syntrophobacterales</taxon>
        <taxon>Thermodesulforhabdaceae</taxon>
        <taxon>Thermodesulforhabdus</taxon>
    </lineage>
</organism>
<proteinExistence type="inferred from homology"/>
<name>A0A1I4TDL6_9BACT</name>
<dbReference type="PANTHER" id="PTHR33383:SF1">
    <property type="entry name" value="MEMBRANE PROTEIN INSERTION EFFICIENCY FACTOR-RELATED"/>
    <property type="match status" value="1"/>
</dbReference>
<comment type="similarity">
    <text evidence="1">Belongs to the UPF0161 family.</text>
</comment>
<comment type="function">
    <text evidence="1">Could be involved in insertion of integral membrane proteins into the membrane.</text>
</comment>
<dbReference type="AlphaFoldDB" id="A0A1I4TDL6"/>
<dbReference type="EMBL" id="FOUU01000003">
    <property type="protein sequence ID" value="SFM74819.1"/>
    <property type="molecule type" value="Genomic_DNA"/>
</dbReference>
<sequence length="86" mass="9730">MQTGRINELGGLVLSYFIMAYRIFLSPLKGGPTCRFIPSCSQYALDAYRVHGLIKGSYLTVKRLLKCHPFHPGGYDPIPPKEWSKE</sequence>
<dbReference type="HAMAP" id="MF_00386">
    <property type="entry name" value="UPF0161_YidD"/>
    <property type="match status" value="1"/>
</dbReference>
<dbReference type="InterPro" id="IPR002696">
    <property type="entry name" value="Membr_insert_effic_factor_YidD"/>
</dbReference>
<dbReference type="Proteomes" id="UP000199611">
    <property type="component" value="Unassembled WGS sequence"/>
</dbReference>
<keyword evidence="3" id="KW-1185">Reference proteome</keyword>
<comment type="subcellular location">
    <subcellularLocation>
        <location evidence="1">Cell membrane</location>
        <topology evidence="1">Peripheral membrane protein</topology>
        <orientation evidence="1">Cytoplasmic side</orientation>
    </subcellularLocation>
</comment>